<protein>
    <recommendedName>
        <fullName evidence="2">UDENN domain-containing protein</fullName>
    </recommendedName>
</protein>
<dbReference type="AlphaFoldDB" id="A0AAD6J521"/>
<name>A0AAD6J521_DREDA</name>
<dbReference type="GO" id="GO:0055037">
    <property type="term" value="C:recycling endosome"/>
    <property type="evidence" value="ECO:0007669"/>
    <property type="project" value="TreeGrafter"/>
</dbReference>
<comment type="caution">
    <text evidence="3">The sequence shown here is derived from an EMBL/GenBank/DDBJ whole genome shotgun (WGS) entry which is preliminary data.</text>
</comment>
<dbReference type="InterPro" id="IPR024224">
    <property type="entry name" value="DENND6"/>
</dbReference>
<evidence type="ECO:0000256" key="1">
    <source>
        <dbReference type="ARBA" id="ARBA00007159"/>
    </source>
</evidence>
<comment type="similarity">
    <text evidence="1">Belongs to the DENND6 family.</text>
</comment>
<dbReference type="PANTHER" id="PTHR13677:SF0">
    <property type="entry name" value="LD41638P"/>
    <property type="match status" value="1"/>
</dbReference>
<evidence type="ECO:0000259" key="2">
    <source>
        <dbReference type="PROSITE" id="PS50211"/>
    </source>
</evidence>
<gene>
    <name evidence="3" type="ORF">Dda_0797</name>
</gene>
<keyword evidence="4" id="KW-1185">Reference proteome</keyword>
<proteinExistence type="inferred from homology"/>
<dbReference type="EMBL" id="JAQGDS010000001">
    <property type="protein sequence ID" value="KAJ6264648.1"/>
    <property type="molecule type" value="Genomic_DNA"/>
</dbReference>
<reference evidence="3" key="1">
    <citation type="submission" date="2023-01" db="EMBL/GenBank/DDBJ databases">
        <title>The chitinases involved in constricting ring structure development in the nematode-trapping fungus Drechslerella dactyloides.</title>
        <authorList>
            <person name="Wang R."/>
            <person name="Zhang L."/>
            <person name="Tang P."/>
            <person name="Li S."/>
            <person name="Liang L."/>
        </authorList>
    </citation>
    <scope>NUCLEOTIDE SEQUENCE</scope>
    <source>
        <strain evidence="3">YMF1.00031</strain>
    </source>
</reference>
<organism evidence="3 4">
    <name type="scientific">Drechslerella dactyloides</name>
    <name type="common">Nematode-trapping fungus</name>
    <name type="synonym">Arthrobotrys dactyloides</name>
    <dbReference type="NCBI Taxonomy" id="74499"/>
    <lineage>
        <taxon>Eukaryota</taxon>
        <taxon>Fungi</taxon>
        <taxon>Dikarya</taxon>
        <taxon>Ascomycota</taxon>
        <taxon>Pezizomycotina</taxon>
        <taxon>Orbiliomycetes</taxon>
        <taxon>Orbiliales</taxon>
        <taxon>Orbiliaceae</taxon>
        <taxon>Drechslerella</taxon>
    </lineage>
</organism>
<evidence type="ECO:0000313" key="3">
    <source>
        <dbReference type="EMBL" id="KAJ6264648.1"/>
    </source>
</evidence>
<dbReference type="GO" id="GO:0005085">
    <property type="term" value="F:guanyl-nucleotide exchange factor activity"/>
    <property type="evidence" value="ECO:0007669"/>
    <property type="project" value="InterPro"/>
</dbReference>
<sequence>MLHLPPPGKAVVYSAAPERRRHLAGDIAVAAASAPVVDMSRSEKQSGDRGTDRELPIEFSTPELVKLDFLKGSVPESPFSIEKLREWMIAFVVCDFNVDLGPEVEWIYPYAPFSPADLTTICFNSFPDRNNPDDLTTDTSFHFRFRHTSPDIKVPSSDLVTHPEYWFGYCLFRQQRDETVKRKYGQKSFVVISQHDFTTLFRDQMLAKTLPLLDFSASAALMESACAQIVNWPPPRSGQMELPFFGSIFNLHVPLHTSYPLQGLVRRDSGKQNHSVDIFAMDPVGSWKQVVDCLPNIADLYIIFERVLLCEPLVALALDPRVCSEFVSLAFDLIRPVPYAGDYRPYITMHSDIFSQSHSGSITNHYMIGVTNPFILKRLQVPTSKKQLAHTYSSKESPYIVHLTEPLHKNGHHRKSRSPHKEEVTFDISTQEPKGYMSRDWEFLKELDEACRADGSATEISRLVRRHFAYLTARFLAPLDRYFAQLITPGSAVDPFEYGCFSETEFLHTLAKYGSGAEFKGKTQFQRKKMEETFYKKFCRSPSFFSWLQMKMELASRSQMAG</sequence>
<dbReference type="PROSITE" id="PS50211">
    <property type="entry name" value="DENN"/>
    <property type="match status" value="1"/>
</dbReference>
<dbReference type="PANTHER" id="PTHR13677">
    <property type="entry name" value="LD41638P"/>
    <property type="match status" value="1"/>
</dbReference>
<accession>A0AAD6J521</accession>
<evidence type="ECO:0000313" key="4">
    <source>
        <dbReference type="Proteomes" id="UP001221413"/>
    </source>
</evidence>
<dbReference type="InterPro" id="IPR037516">
    <property type="entry name" value="Tripartite_DENN"/>
</dbReference>
<dbReference type="Proteomes" id="UP001221413">
    <property type="component" value="Unassembled WGS sequence"/>
</dbReference>
<feature type="domain" description="UDENN" evidence="2">
    <location>
        <begin position="89"/>
        <end position="560"/>
    </location>
</feature>